<evidence type="ECO:0000256" key="1">
    <source>
        <dbReference type="SAM" id="SignalP"/>
    </source>
</evidence>
<reference evidence="3 4" key="1">
    <citation type="submission" date="2022-11" db="EMBL/GenBank/DDBJ databases">
        <title>Viruses from the air-sea interface of a natural surface slick.</title>
        <authorList>
            <person name="Rahlff J."/>
            <person name="Holmfeldt K."/>
        </authorList>
    </citation>
    <scope>NUCLEOTIDE SEQUENCE [LARGE SCALE GENOMIC DNA]</scope>
    <source>
        <strain evidence="3 4">SMS4</strain>
    </source>
</reference>
<dbReference type="Gene3D" id="2.40.128.110">
    <property type="entry name" value="Lipid/polyisoprenoid-binding, YceI-like"/>
    <property type="match status" value="1"/>
</dbReference>
<dbReference type="InterPro" id="IPR007372">
    <property type="entry name" value="Lipid/polyisoprenoid-bd_YceI"/>
</dbReference>
<feature type="signal peptide" evidence="1">
    <location>
        <begin position="1"/>
        <end position="17"/>
    </location>
</feature>
<gene>
    <name evidence="3" type="ORF">ORJ04_02520</name>
</gene>
<feature type="domain" description="Lipid/polyisoprenoid-binding YceI-like" evidence="2">
    <location>
        <begin position="19"/>
        <end position="187"/>
    </location>
</feature>
<feature type="chain" id="PRO_5046627829" evidence="1">
    <location>
        <begin position="18"/>
        <end position="189"/>
    </location>
</feature>
<protein>
    <submittedName>
        <fullName evidence="3">YceI family protein</fullName>
    </submittedName>
</protein>
<dbReference type="SUPFAM" id="SSF101874">
    <property type="entry name" value="YceI-like"/>
    <property type="match status" value="1"/>
</dbReference>
<dbReference type="Pfam" id="PF04264">
    <property type="entry name" value="YceI"/>
    <property type="match status" value="1"/>
</dbReference>
<evidence type="ECO:0000259" key="2">
    <source>
        <dbReference type="SMART" id="SM00867"/>
    </source>
</evidence>
<dbReference type="RefSeq" id="WP_305973596.1">
    <property type="nucleotide sequence ID" value="NZ_JAPJDZ010000003.1"/>
</dbReference>
<evidence type="ECO:0000313" key="3">
    <source>
        <dbReference type="EMBL" id="MDP5134818.1"/>
    </source>
</evidence>
<dbReference type="InterPro" id="IPR027016">
    <property type="entry name" value="UCP029811"/>
</dbReference>
<name>A0ABT9HUL7_9GAMM</name>
<dbReference type="EMBL" id="JAPJDZ010000003">
    <property type="protein sequence ID" value="MDP5134818.1"/>
    <property type="molecule type" value="Genomic_DNA"/>
</dbReference>
<sequence>MKLAAFVLALSTFSVSAANWQLDSSQSSLHFISVKNELVAESHQFSQLSGKWDGENASVSIPVSSMQTNIPIRNERIWQYVLQAEKYNSIDVKAPLKSDSIAMLTVNNTVLVDLPLTVTIAGESATLSAKLRITKLSDSVLQASTETPLMVNINSFKLGAGVAKLQELAGLKRIEPLVPVSFNVRFAQQ</sequence>
<dbReference type="SMART" id="SM00867">
    <property type="entry name" value="YceI"/>
    <property type="match status" value="1"/>
</dbReference>
<dbReference type="PIRSF" id="PIRSF029811">
    <property type="entry name" value="UCP029811"/>
    <property type="match status" value="1"/>
</dbReference>
<proteinExistence type="predicted"/>
<dbReference type="Proteomes" id="UP001231109">
    <property type="component" value="Unassembled WGS sequence"/>
</dbReference>
<dbReference type="InterPro" id="IPR036761">
    <property type="entry name" value="TTHA0802/YceI-like_sf"/>
</dbReference>
<comment type="caution">
    <text evidence="3">The sequence shown here is derived from an EMBL/GenBank/DDBJ whole genome shotgun (WGS) entry which is preliminary data.</text>
</comment>
<keyword evidence="1" id="KW-0732">Signal</keyword>
<organism evidence="3 4">
    <name type="scientific">Rheinheimera baltica</name>
    <dbReference type="NCBI Taxonomy" id="67576"/>
    <lineage>
        <taxon>Bacteria</taxon>
        <taxon>Pseudomonadati</taxon>
        <taxon>Pseudomonadota</taxon>
        <taxon>Gammaproteobacteria</taxon>
        <taxon>Chromatiales</taxon>
        <taxon>Chromatiaceae</taxon>
        <taxon>Rheinheimera</taxon>
    </lineage>
</organism>
<evidence type="ECO:0000313" key="4">
    <source>
        <dbReference type="Proteomes" id="UP001231109"/>
    </source>
</evidence>
<keyword evidence="4" id="KW-1185">Reference proteome</keyword>
<accession>A0ABT9HUL7</accession>